<feature type="region of interest" description="Disordered" evidence="16">
    <location>
        <begin position="706"/>
        <end position="762"/>
    </location>
</feature>
<evidence type="ECO:0000256" key="5">
    <source>
        <dbReference type="ARBA" id="ARBA00022723"/>
    </source>
</evidence>
<dbReference type="InterPro" id="IPR033122">
    <property type="entry name" value="LETM1-like_RBD"/>
</dbReference>
<evidence type="ECO:0000256" key="7">
    <source>
        <dbReference type="ARBA" id="ARBA00022837"/>
    </source>
</evidence>
<dbReference type="PANTHER" id="PTHR14009:SF1">
    <property type="entry name" value="MITOCHONDRIAL PROTON_CALCIUM EXCHANGER PROTEIN"/>
    <property type="match status" value="1"/>
</dbReference>
<name>F1KUB7_ASCSU</name>
<protein>
    <submittedName>
        <fullName evidence="19">LETM1 and EF-hand domain-containing protein 1</fullName>
    </submittedName>
</protein>
<sequence>MYRRALLSVARSQRRFSIYRYRNVLTPSMVSITRLQFARSIHSTFIRYAAVERSRVEETLRMLRDDLQHQQSEHEAAKKTMLAKKDEVKPSLMRRIGRELKHYYHGFRLLALDTRLCAKYLWRMARGHSLMRKERQQLVRTVSDLFRLVPFSIFVIVPFLEFTLPIFLKLFPNMLPSTFQEESKEREKLRRQLKVKIEMAKFLQDTLAEIGFEKKTKTKSNEGQGESKALEFAEFIKKVRSEGGYVSNTELFKFSKLFEDELTLDNLSLSTLRALCRMLDIQPLGTPEILRFQLTMKLRELKADDQEIALEGGVDSLSISELQAACRARGMRSLGMSEQRLKDQLKQWLELSLNDKVPPSLLLLSRTIYLPEDITFTDRLKALLSSLPEGIAEQTRQKLTELEGDKVSYKARLDLIKAIEKGIQEERKSVAKAQKAAEEKAKQKLKEEKEKAKLAEKVVTAADAPTPEPSLAEAEQMLQAATGTVPPLSSKEAVVPEPILATAPPPEVAEKVAETAVDPKDLRKIEDVIHGSAVSEVKHDITELKEKVIEHKEDLIEVDALQTDLKEPEGAKRIRERVGLMLNKVDSLVQKLEAERKSIDETVADPAAKDAIASKRVALMRVDDVIKSLRSLARILDEQKQIQIEKVVRALDEDTDGIIDAHIVLRAIELLNQHKDLKISPEQISGIVEVLKKEEELEALDAFLQGVTPYPPPPPEPPAMPPEEKTPTTAPIPPPEVLIDPKLPPIPPTQSKSQSSFKETSV</sequence>
<evidence type="ECO:0000256" key="4">
    <source>
        <dbReference type="ARBA" id="ARBA00022692"/>
    </source>
</evidence>
<dbReference type="InterPro" id="IPR044202">
    <property type="entry name" value="LETM1/MDM38-like"/>
</dbReference>
<evidence type="ECO:0000256" key="13">
    <source>
        <dbReference type="ARBA" id="ARBA00023136"/>
    </source>
</evidence>
<dbReference type="GO" id="GO:0030003">
    <property type="term" value="P:intracellular monoatomic cation homeostasis"/>
    <property type="evidence" value="ECO:0007669"/>
    <property type="project" value="TreeGrafter"/>
</dbReference>
<dbReference type="EMBL" id="JI166000">
    <property type="protein sequence ID" value="ADY41471.1"/>
    <property type="molecule type" value="mRNA"/>
</dbReference>
<feature type="transmembrane region" description="Helical" evidence="17">
    <location>
        <begin position="145"/>
        <end position="168"/>
    </location>
</feature>
<evidence type="ECO:0000256" key="14">
    <source>
        <dbReference type="PROSITE-ProRule" id="PRU01094"/>
    </source>
</evidence>
<evidence type="ECO:0000256" key="8">
    <source>
        <dbReference type="ARBA" id="ARBA00022946"/>
    </source>
</evidence>
<feature type="domain" description="Letm1 RBD" evidence="18">
    <location>
        <begin position="191"/>
        <end position="476"/>
    </location>
</feature>
<evidence type="ECO:0000259" key="18">
    <source>
        <dbReference type="PROSITE" id="PS51758"/>
    </source>
</evidence>
<dbReference type="InterPro" id="IPR059005">
    <property type="entry name" value="LETM1_C"/>
</dbReference>
<comment type="subcellular location">
    <subcellularLocation>
        <location evidence="1">Mitochondrion inner membrane</location>
        <topology evidence="1">Single-pass membrane protein</topology>
    </subcellularLocation>
</comment>
<dbReference type="GO" id="GO:0005743">
    <property type="term" value="C:mitochondrial inner membrane"/>
    <property type="evidence" value="ECO:0007669"/>
    <property type="project" value="UniProtKB-SubCell"/>
</dbReference>
<dbReference type="PROSITE" id="PS51758">
    <property type="entry name" value="LETM1_RBD"/>
    <property type="match status" value="1"/>
</dbReference>
<evidence type="ECO:0000256" key="11">
    <source>
        <dbReference type="ARBA" id="ARBA00023065"/>
    </source>
</evidence>
<evidence type="ECO:0000256" key="9">
    <source>
        <dbReference type="ARBA" id="ARBA00022989"/>
    </source>
</evidence>
<dbReference type="AlphaFoldDB" id="F1KUB7"/>
<dbReference type="GO" id="GO:0043022">
    <property type="term" value="F:ribosome binding"/>
    <property type="evidence" value="ECO:0007669"/>
    <property type="project" value="InterPro"/>
</dbReference>
<keyword evidence="13 17" id="KW-0472">Membrane</keyword>
<evidence type="ECO:0000256" key="10">
    <source>
        <dbReference type="ARBA" id="ARBA00023054"/>
    </source>
</evidence>
<evidence type="ECO:0000256" key="15">
    <source>
        <dbReference type="SAM" id="Coils"/>
    </source>
</evidence>
<dbReference type="Pfam" id="PF07766">
    <property type="entry name" value="LETM1_RBD"/>
    <property type="match status" value="1"/>
</dbReference>
<keyword evidence="5" id="KW-0479">Metal-binding</keyword>
<feature type="compositionally biased region" description="Pro residues" evidence="16">
    <location>
        <begin position="730"/>
        <end position="748"/>
    </location>
</feature>
<evidence type="ECO:0000256" key="3">
    <source>
        <dbReference type="ARBA" id="ARBA00022568"/>
    </source>
</evidence>
<evidence type="ECO:0000256" key="1">
    <source>
        <dbReference type="ARBA" id="ARBA00004434"/>
    </source>
</evidence>
<feature type="coiled-coil region" evidence="15">
    <location>
        <begin position="392"/>
        <end position="458"/>
    </location>
</feature>
<proteinExistence type="evidence at transcript level"/>
<feature type="coiled-coil region" evidence="15">
    <location>
        <begin position="53"/>
        <end position="80"/>
    </location>
</feature>
<feature type="compositionally biased region" description="Pro residues" evidence="16">
    <location>
        <begin position="709"/>
        <end position="721"/>
    </location>
</feature>
<keyword evidence="9 17" id="KW-1133">Transmembrane helix</keyword>
<keyword evidence="11" id="KW-0406">Ion transport</keyword>
<dbReference type="PANTHER" id="PTHR14009">
    <property type="entry name" value="LEUCINE ZIPPER-EF-HAND CONTAINING TRANSMEMBRANE PROTEIN"/>
    <property type="match status" value="1"/>
</dbReference>
<evidence type="ECO:0000256" key="16">
    <source>
        <dbReference type="SAM" id="MobiDB-lite"/>
    </source>
</evidence>
<keyword evidence="4 17" id="KW-0812">Transmembrane</keyword>
<organism evidence="19">
    <name type="scientific">Ascaris suum</name>
    <name type="common">Pig roundworm</name>
    <name type="synonym">Ascaris lumbricoides</name>
    <dbReference type="NCBI Taxonomy" id="6253"/>
    <lineage>
        <taxon>Eukaryota</taxon>
        <taxon>Metazoa</taxon>
        <taxon>Ecdysozoa</taxon>
        <taxon>Nematoda</taxon>
        <taxon>Chromadorea</taxon>
        <taxon>Rhabditida</taxon>
        <taxon>Spirurina</taxon>
        <taxon>Ascaridomorpha</taxon>
        <taxon>Ascaridoidea</taxon>
        <taxon>Ascarididae</taxon>
        <taxon>Ascaris</taxon>
    </lineage>
</organism>
<feature type="compositionally biased region" description="Polar residues" evidence="16">
    <location>
        <begin position="749"/>
        <end position="762"/>
    </location>
</feature>
<evidence type="ECO:0000256" key="6">
    <source>
        <dbReference type="ARBA" id="ARBA00022792"/>
    </source>
</evidence>
<keyword evidence="3" id="KW-0109">Calcium transport</keyword>
<keyword evidence="12 14" id="KW-0496">Mitochondrion</keyword>
<evidence type="ECO:0000256" key="2">
    <source>
        <dbReference type="ARBA" id="ARBA00022448"/>
    </source>
</evidence>
<evidence type="ECO:0000313" key="19">
    <source>
        <dbReference type="EMBL" id="ADY41471.1"/>
    </source>
</evidence>
<keyword evidence="6" id="KW-0999">Mitochondrion inner membrane</keyword>
<keyword evidence="7" id="KW-0106">Calcium</keyword>
<accession>F1KUB7</accession>
<evidence type="ECO:0000256" key="12">
    <source>
        <dbReference type="ARBA" id="ARBA00023128"/>
    </source>
</evidence>
<keyword evidence="10 15" id="KW-0175">Coiled coil</keyword>
<keyword evidence="2" id="KW-0813">Transport</keyword>
<evidence type="ECO:0000256" key="17">
    <source>
        <dbReference type="SAM" id="Phobius"/>
    </source>
</evidence>
<dbReference type="Pfam" id="PF26561">
    <property type="entry name" value="LETM1_C"/>
    <property type="match status" value="1"/>
</dbReference>
<keyword evidence="8" id="KW-0809">Transit peptide</keyword>
<reference evidence="19" key="1">
    <citation type="journal article" date="2011" name="Genome Res.">
        <title>Deep small RNA sequencing from the nematode Ascaris reveals conservation, functional diversification, and novel developmental profiles.</title>
        <authorList>
            <person name="Wang J."/>
            <person name="Czech B."/>
            <person name="Crunk A."/>
            <person name="Wallace A."/>
            <person name="Mitreva M."/>
            <person name="Hannon G.J."/>
            <person name="Davis R.E."/>
        </authorList>
    </citation>
    <scope>NUCLEOTIDE SEQUENCE</scope>
</reference>